<evidence type="ECO:0000256" key="6">
    <source>
        <dbReference type="ARBA" id="ARBA00022946"/>
    </source>
</evidence>
<dbReference type="InterPro" id="IPR013149">
    <property type="entry name" value="ADH-like_C"/>
</dbReference>
<reference evidence="15" key="1">
    <citation type="journal article" date="2018" name="Nat. Microbiol.">
        <title>Leveraging single-cell genomics to expand the fungal tree of life.</title>
        <authorList>
            <person name="Ahrendt S.R."/>
            <person name="Quandt C.A."/>
            <person name="Ciobanu D."/>
            <person name="Clum A."/>
            <person name="Salamov A."/>
            <person name="Andreopoulos B."/>
            <person name="Cheng J.F."/>
            <person name="Woyke T."/>
            <person name="Pelin A."/>
            <person name="Henrissat B."/>
            <person name="Reynolds N.K."/>
            <person name="Benny G.L."/>
            <person name="Smith M.E."/>
            <person name="James T.Y."/>
            <person name="Grigoriev I.V."/>
        </authorList>
    </citation>
    <scope>NUCLEOTIDE SEQUENCE [LARGE SCALE GENOMIC DNA]</scope>
</reference>
<dbReference type="PANTHER" id="PTHR43981:SF2">
    <property type="entry name" value="ENOYL-[ACYL-CARRIER-PROTEIN] REDUCTASE, MITOCHONDRIAL"/>
    <property type="match status" value="1"/>
</dbReference>
<dbReference type="Pfam" id="PF08240">
    <property type="entry name" value="ADH_N"/>
    <property type="match status" value="1"/>
</dbReference>
<keyword evidence="3" id="KW-0444">Lipid biosynthesis</keyword>
<evidence type="ECO:0000256" key="4">
    <source>
        <dbReference type="ARBA" id="ARBA00022832"/>
    </source>
</evidence>
<dbReference type="InterPro" id="IPR013154">
    <property type="entry name" value="ADH-like_N"/>
</dbReference>
<dbReference type="GO" id="GO:0141148">
    <property type="term" value="F:enoyl-[acyl-carrier-protein] reductase (NADPH) activity"/>
    <property type="evidence" value="ECO:0007669"/>
    <property type="project" value="UniProtKB-EC"/>
</dbReference>
<evidence type="ECO:0000256" key="2">
    <source>
        <dbReference type="ARBA" id="ARBA00010371"/>
    </source>
</evidence>
<dbReference type="OrthoDB" id="7482721at2759"/>
<dbReference type="Gene3D" id="3.90.180.10">
    <property type="entry name" value="Medium-chain alcohol dehydrogenases, catalytic domain"/>
    <property type="match status" value="1"/>
</dbReference>
<dbReference type="AlphaFoldDB" id="A0A4V1ISH8"/>
<accession>A0A4V1ISH8</accession>
<dbReference type="PANTHER" id="PTHR43981">
    <property type="entry name" value="ENOYL-[ACYL-CARRIER-PROTEIN] REDUCTASE, MITOCHONDRIAL"/>
    <property type="match status" value="1"/>
</dbReference>
<evidence type="ECO:0000256" key="11">
    <source>
        <dbReference type="ARBA" id="ARBA00038963"/>
    </source>
</evidence>
<sequence length="383" mass="41417">MRWSLPCRLVTPCRLAPPSLRTILPRRSHSVASSSPALAYKSYGPPDKVIRLDTIPLPPLVASTVQVRVVAAPVNPADINQIQGTYPSKPNFVEPYGAVGGNEGLLQVVAVGPDVKGLKVGDFALPLSKAFAGTWRSQAQCQPDDLMRIDIDGVSPIIAATISVNPCTAYRMLKDFVDLSPGDVVIQNGANSGVGQAVIQIAKFRGLRTVNVIRNRPNLDEVANELKSMGADLVVSEEDVRKPDVAARIQALGAPPRLALNCVGGKSALNLSRMLGDNATLVTYGGMSREPLTFPTSPFIFKNLTCAGFWMTRWYKDNSLDARGTMLRELFQLAREGRLREPKHIVVRWGGDRDKAELERVGAEAVQGGLEGFGVGKRVLVME</sequence>
<proteinExistence type="inferred from homology"/>
<dbReference type="FunFam" id="3.40.50.720:FF:000112">
    <property type="entry name" value="Enoyl-[acyl-carrier-protein] reductase 1, mitochondrial"/>
    <property type="match status" value="1"/>
</dbReference>
<evidence type="ECO:0000313" key="14">
    <source>
        <dbReference type="EMBL" id="RKO93607.1"/>
    </source>
</evidence>
<evidence type="ECO:0000256" key="10">
    <source>
        <dbReference type="ARBA" id="ARBA00023160"/>
    </source>
</evidence>
<keyword evidence="7" id="KW-0560">Oxidoreductase</keyword>
<keyword evidence="6" id="KW-0809">Transit peptide</keyword>
<dbReference type="InterPro" id="IPR011032">
    <property type="entry name" value="GroES-like_sf"/>
</dbReference>
<keyword evidence="9" id="KW-0496">Mitochondrion</keyword>
<feature type="domain" description="Enoyl reductase (ER)" evidence="13">
    <location>
        <begin position="44"/>
        <end position="382"/>
    </location>
</feature>
<comment type="similarity">
    <text evidence="2">Belongs to the zinc-containing alcohol dehydrogenase family. Quinone oxidoreductase subfamily.</text>
</comment>
<comment type="subcellular location">
    <subcellularLocation>
        <location evidence="1">Mitochondrion</location>
    </subcellularLocation>
</comment>
<dbReference type="SMART" id="SM00829">
    <property type="entry name" value="PKS_ER"/>
    <property type="match status" value="1"/>
</dbReference>
<keyword evidence="15" id="KW-1185">Reference proteome</keyword>
<keyword evidence="10" id="KW-0275">Fatty acid biosynthesis</keyword>
<dbReference type="SUPFAM" id="SSF50129">
    <property type="entry name" value="GroES-like"/>
    <property type="match status" value="1"/>
</dbReference>
<protein>
    <recommendedName>
        <fullName evidence="11">enoyl-[acyl-carrier-protein] reductase</fullName>
        <ecNumber evidence="11">1.3.1.104</ecNumber>
    </recommendedName>
</protein>
<dbReference type="InterPro" id="IPR020843">
    <property type="entry name" value="ER"/>
</dbReference>
<evidence type="ECO:0000256" key="12">
    <source>
        <dbReference type="ARBA" id="ARBA00048843"/>
    </source>
</evidence>
<name>A0A4V1ISH8_9FUNG</name>
<dbReference type="EMBL" id="KZ994174">
    <property type="protein sequence ID" value="RKO93607.1"/>
    <property type="molecule type" value="Genomic_DNA"/>
</dbReference>
<evidence type="ECO:0000256" key="8">
    <source>
        <dbReference type="ARBA" id="ARBA00023098"/>
    </source>
</evidence>
<evidence type="ECO:0000256" key="9">
    <source>
        <dbReference type="ARBA" id="ARBA00023128"/>
    </source>
</evidence>
<keyword evidence="8" id="KW-0443">Lipid metabolism</keyword>
<evidence type="ECO:0000313" key="15">
    <source>
        <dbReference type="Proteomes" id="UP000269721"/>
    </source>
</evidence>
<dbReference type="Gene3D" id="3.40.50.720">
    <property type="entry name" value="NAD(P)-binding Rossmann-like Domain"/>
    <property type="match status" value="1"/>
</dbReference>
<comment type="catalytic activity">
    <reaction evidence="12">
        <text>a 2,3-saturated acyl-[ACP] + NADP(+) = a (2E)-enoyl-[ACP] + NADPH + H(+)</text>
        <dbReference type="Rhea" id="RHEA:22564"/>
        <dbReference type="Rhea" id="RHEA-COMP:9925"/>
        <dbReference type="Rhea" id="RHEA-COMP:9926"/>
        <dbReference type="ChEBI" id="CHEBI:15378"/>
        <dbReference type="ChEBI" id="CHEBI:57783"/>
        <dbReference type="ChEBI" id="CHEBI:58349"/>
        <dbReference type="ChEBI" id="CHEBI:78784"/>
        <dbReference type="ChEBI" id="CHEBI:78785"/>
        <dbReference type="EC" id="1.3.1.104"/>
    </reaction>
</comment>
<dbReference type="EC" id="1.3.1.104" evidence="11"/>
<evidence type="ECO:0000256" key="3">
    <source>
        <dbReference type="ARBA" id="ARBA00022516"/>
    </source>
</evidence>
<dbReference type="Proteomes" id="UP000269721">
    <property type="component" value="Unassembled WGS sequence"/>
</dbReference>
<keyword evidence="5" id="KW-0521">NADP</keyword>
<dbReference type="InterPro" id="IPR051034">
    <property type="entry name" value="Mito_Enoyl-ACP_Reductase"/>
</dbReference>
<evidence type="ECO:0000259" key="13">
    <source>
        <dbReference type="SMART" id="SM00829"/>
    </source>
</evidence>
<dbReference type="InterPro" id="IPR036291">
    <property type="entry name" value="NAD(P)-bd_dom_sf"/>
</dbReference>
<gene>
    <name evidence="14" type="ORF">BDK51DRAFT_21152</name>
</gene>
<dbReference type="GO" id="GO:0005739">
    <property type="term" value="C:mitochondrion"/>
    <property type="evidence" value="ECO:0007669"/>
    <property type="project" value="UniProtKB-SubCell"/>
</dbReference>
<organism evidence="14 15">
    <name type="scientific">Blyttiomyces helicus</name>
    <dbReference type="NCBI Taxonomy" id="388810"/>
    <lineage>
        <taxon>Eukaryota</taxon>
        <taxon>Fungi</taxon>
        <taxon>Fungi incertae sedis</taxon>
        <taxon>Chytridiomycota</taxon>
        <taxon>Chytridiomycota incertae sedis</taxon>
        <taxon>Chytridiomycetes</taxon>
        <taxon>Chytridiomycetes incertae sedis</taxon>
        <taxon>Blyttiomyces</taxon>
    </lineage>
</organism>
<dbReference type="Pfam" id="PF00107">
    <property type="entry name" value="ADH_zinc_N"/>
    <property type="match status" value="1"/>
</dbReference>
<evidence type="ECO:0000256" key="1">
    <source>
        <dbReference type="ARBA" id="ARBA00004173"/>
    </source>
</evidence>
<dbReference type="GO" id="GO:0006633">
    <property type="term" value="P:fatty acid biosynthetic process"/>
    <property type="evidence" value="ECO:0007669"/>
    <property type="project" value="UniProtKB-KW"/>
</dbReference>
<keyword evidence="4" id="KW-0276">Fatty acid metabolism</keyword>
<dbReference type="SUPFAM" id="SSF51735">
    <property type="entry name" value="NAD(P)-binding Rossmann-fold domains"/>
    <property type="match status" value="1"/>
</dbReference>
<dbReference type="CDD" id="cd08290">
    <property type="entry name" value="ETR"/>
    <property type="match status" value="1"/>
</dbReference>
<evidence type="ECO:0000256" key="5">
    <source>
        <dbReference type="ARBA" id="ARBA00022857"/>
    </source>
</evidence>
<evidence type="ECO:0000256" key="7">
    <source>
        <dbReference type="ARBA" id="ARBA00023002"/>
    </source>
</evidence>